<protein>
    <submittedName>
        <fullName evidence="1">Putative ovule protein</fullName>
    </submittedName>
</protein>
<feature type="non-terminal residue" evidence="1">
    <location>
        <position position="1"/>
    </location>
</feature>
<proteinExistence type="predicted"/>
<reference evidence="1" key="1">
    <citation type="submission" date="2015-12" db="EMBL/GenBank/DDBJ databases">
        <title>Gene expression during late stages of embryo sac development: a critical building block for successful pollen-pistil interactions.</title>
        <authorList>
            <person name="Liu Y."/>
            <person name="Joly V."/>
            <person name="Sabar M."/>
            <person name="Matton D.P."/>
        </authorList>
    </citation>
    <scope>NUCLEOTIDE SEQUENCE</scope>
</reference>
<evidence type="ECO:0000313" key="1">
    <source>
        <dbReference type="EMBL" id="JAP06436.1"/>
    </source>
</evidence>
<accession>A0A0V0GDY7</accession>
<name>A0A0V0GDY7_SOLCH</name>
<dbReference type="EMBL" id="GEDG01041313">
    <property type="protein sequence ID" value="JAP06436.1"/>
    <property type="molecule type" value="Transcribed_RNA"/>
</dbReference>
<sequence>NSSSVVRITSSRLLKNSSKIKEYPLTTRHASTTGNHLFSTDSLIGCYIKVKISLYDLKEFPRAWHSDSGVWHNLQ</sequence>
<dbReference type="AlphaFoldDB" id="A0A0V0GDY7"/>
<organism evidence="1">
    <name type="scientific">Solanum chacoense</name>
    <name type="common">Chaco potato</name>
    <dbReference type="NCBI Taxonomy" id="4108"/>
    <lineage>
        <taxon>Eukaryota</taxon>
        <taxon>Viridiplantae</taxon>
        <taxon>Streptophyta</taxon>
        <taxon>Embryophyta</taxon>
        <taxon>Tracheophyta</taxon>
        <taxon>Spermatophyta</taxon>
        <taxon>Magnoliopsida</taxon>
        <taxon>eudicotyledons</taxon>
        <taxon>Gunneridae</taxon>
        <taxon>Pentapetalae</taxon>
        <taxon>asterids</taxon>
        <taxon>lamiids</taxon>
        <taxon>Solanales</taxon>
        <taxon>Solanaceae</taxon>
        <taxon>Solanoideae</taxon>
        <taxon>Solaneae</taxon>
        <taxon>Solanum</taxon>
    </lineage>
</organism>